<dbReference type="InterPro" id="IPR001387">
    <property type="entry name" value="Cro/C1-type_HTH"/>
</dbReference>
<feature type="region of interest" description="Disordered" evidence="2">
    <location>
        <begin position="1"/>
        <end position="29"/>
    </location>
</feature>
<geneLocation type="plasmid" evidence="4 5">
    <name>pACHL02</name>
</geneLocation>
<reference evidence="4" key="1">
    <citation type="submission" date="2009-01" db="EMBL/GenBank/DDBJ databases">
        <title>Complete sequence of plasmid2 of Arthrobacter chlorophenolicus A6.</title>
        <authorList>
            <consortium name="US DOE Joint Genome Institute"/>
            <person name="Lucas S."/>
            <person name="Copeland A."/>
            <person name="Lapidus A."/>
            <person name="Glavina del Rio T."/>
            <person name="Tice H."/>
            <person name="Bruce D."/>
            <person name="Goodwin L."/>
            <person name="Pitluck S."/>
            <person name="Goltsman E."/>
            <person name="Clum A."/>
            <person name="Larimer F."/>
            <person name="Land M."/>
            <person name="Hauser L."/>
            <person name="Kyrpides N."/>
            <person name="Mikhailova N."/>
            <person name="Jansson J."/>
            <person name="Richardson P."/>
        </authorList>
    </citation>
    <scope>NUCLEOTIDE SEQUENCE [LARGE SCALE GENOMIC DNA]</scope>
    <source>
        <strain evidence="4">A6</strain>
        <plasmid evidence="4">pACHL02</plasmid>
    </source>
</reference>
<dbReference type="Pfam" id="PF01381">
    <property type="entry name" value="HTH_3"/>
    <property type="match status" value="1"/>
</dbReference>
<feature type="domain" description="HTH cro/C1-type" evidence="3">
    <location>
        <begin position="1"/>
        <end position="46"/>
    </location>
</feature>
<dbReference type="AlphaFoldDB" id="B8HJF3"/>
<keyword evidence="4" id="KW-0614">Plasmid</keyword>
<evidence type="ECO:0000259" key="3">
    <source>
        <dbReference type="PROSITE" id="PS50943"/>
    </source>
</evidence>
<evidence type="ECO:0000313" key="5">
    <source>
        <dbReference type="Proteomes" id="UP000002505"/>
    </source>
</evidence>
<dbReference type="Gene3D" id="1.10.10.2910">
    <property type="match status" value="1"/>
</dbReference>
<dbReference type="GO" id="GO:0003677">
    <property type="term" value="F:DNA binding"/>
    <property type="evidence" value="ECO:0007669"/>
    <property type="project" value="InterPro"/>
</dbReference>
<keyword evidence="5" id="KW-1185">Reference proteome</keyword>
<comment type="similarity">
    <text evidence="1">Belongs to the short-chain fatty acyl-CoA assimilation regulator (ScfR) family.</text>
</comment>
<name>B8HJF3_PSECP</name>
<evidence type="ECO:0000313" key="4">
    <source>
        <dbReference type="EMBL" id="ACL42551.1"/>
    </source>
</evidence>
<dbReference type="eggNOG" id="COG2856">
    <property type="taxonomic scope" value="Bacteria"/>
</dbReference>
<accession>B8HJF3</accession>
<dbReference type="CDD" id="cd00093">
    <property type="entry name" value="HTH_XRE"/>
    <property type="match status" value="1"/>
</dbReference>
<sequence length="350" mass="38072">MTITALSTASGVSTKSISDFENGKKEPAPETLRRLGHVLGVPLEHFARPGIEEVPVASVSFRAPSKMTARNRDMALTVSGHAIELRAWIDSHYDTPPADVPTLHKFTGAPDASAAAEILRAKWGLGQAPLGNMIHLLELHGVAVFSAKADKGEMDAFSFRDSGTPYVLLSTKKSAERGRFDAAHELGHLVLHAESVKPSGVEAEREADSFASAFLMPEADVRAQVRLNPSLDEILRKKKRWNVSAMALAYRLHDLGLLSDWLYHTTCVNLSRMGYRSGEPNGINRESSRLLTQVVNDLWNRPGGFEQLCNDLAVSAEDVNDLIFKLAPVGLRGSAQSSPPLRPNLRVVAG</sequence>
<dbReference type="InterPro" id="IPR010982">
    <property type="entry name" value="Lambda_DNA-bd_dom_sf"/>
</dbReference>
<dbReference type="KEGG" id="ach:Achl_4600"/>
<dbReference type="Proteomes" id="UP000002505">
    <property type="component" value="Plasmid pACHL02"/>
</dbReference>
<gene>
    <name evidence="4" type="ordered locus">Achl_4600</name>
</gene>
<dbReference type="EMBL" id="CP001343">
    <property type="protein sequence ID" value="ACL42551.1"/>
    <property type="molecule type" value="Genomic_DNA"/>
</dbReference>
<evidence type="ECO:0000256" key="1">
    <source>
        <dbReference type="ARBA" id="ARBA00007227"/>
    </source>
</evidence>
<dbReference type="SUPFAM" id="SSF47413">
    <property type="entry name" value="lambda repressor-like DNA-binding domains"/>
    <property type="match status" value="1"/>
</dbReference>
<dbReference type="InterPro" id="IPR010359">
    <property type="entry name" value="IrrE_HExxH"/>
</dbReference>
<dbReference type="HOGENOM" id="CLU_053651_1_1_11"/>
<feature type="compositionally biased region" description="Polar residues" evidence="2">
    <location>
        <begin position="1"/>
        <end position="19"/>
    </location>
</feature>
<protein>
    <recommendedName>
        <fullName evidence="3">HTH cro/C1-type domain-containing protein</fullName>
    </recommendedName>
</protein>
<proteinExistence type="inferred from homology"/>
<dbReference type="InterPro" id="IPR052345">
    <property type="entry name" value="Rad_response_metalloprotease"/>
</dbReference>
<dbReference type="PROSITE" id="PS50943">
    <property type="entry name" value="HTH_CROC1"/>
    <property type="match status" value="1"/>
</dbReference>
<dbReference type="Gene3D" id="1.10.260.40">
    <property type="entry name" value="lambda repressor-like DNA-binding domains"/>
    <property type="match status" value="1"/>
</dbReference>
<dbReference type="Pfam" id="PF06114">
    <property type="entry name" value="Peptidase_M78"/>
    <property type="match status" value="1"/>
</dbReference>
<dbReference type="PANTHER" id="PTHR43236">
    <property type="entry name" value="ANTITOXIN HIGA1"/>
    <property type="match status" value="1"/>
</dbReference>
<evidence type="ECO:0000256" key="2">
    <source>
        <dbReference type="SAM" id="MobiDB-lite"/>
    </source>
</evidence>
<organism evidence="4 5">
    <name type="scientific">Pseudarthrobacter chlorophenolicus (strain ATCC 700700 / DSM 12829 / CIP 107037 / JCM 12360 / KCTC 9906 / NCIMB 13794 / A6)</name>
    <name type="common">Arthrobacter chlorophenolicus</name>
    <dbReference type="NCBI Taxonomy" id="452863"/>
    <lineage>
        <taxon>Bacteria</taxon>
        <taxon>Bacillati</taxon>
        <taxon>Actinomycetota</taxon>
        <taxon>Actinomycetes</taxon>
        <taxon>Micrococcales</taxon>
        <taxon>Micrococcaceae</taxon>
        <taxon>Pseudarthrobacter</taxon>
    </lineage>
</organism>
<dbReference type="PANTHER" id="PTHR43236:SF1">
    <property type="entry name" value="BLL7220 PROTEIN"/>
    <property type="match status" value="1"/>
</dbReference>